<dbReference type="InterPro" id="IPR050600">
    <property type="entry name" value="SETD3_SETD6_MTase"/>
</dbReference>
<name>A0AAD9D8U7_9STRA</name>
<evidence type="ECO:0000259" key="2">
    <source>
        <dbReference type="PROSITE" id="PS50280"/>
    </source>
</evidence>
<feature type="domain" description="SET" evidence="2">
    <location>
        <begin position="328"/>
        <end position="533"/>
    </location>
</feature>
<dbReference type="PROSITE" id="PS50280">
    <property type="entry name" value="SET"/>
    <property type="match status" value="1"/>
</dbReference>
<organism evidence="3 4">
    <name type="scientific">Skeletonema marinoi</name>
    <dbReference type="NCBI Taxonomy" id="267567"/>
    <lineage>
        <taxon>Eukaryota</taxon>
        <taxon>Sar</taxon>
        <taxon>Stramenopiles</taxon>
        <taxon>Ochrophyta</taxon>
        <taxon>Bacillariophyta</taxon>
        <taxon>Coscinodiscophyceae</taxon>
        <taxon>Thalassiosirophycidae</taxon>
        <taxon>Thalassiosirales</taxon>
        <taxon>Skeletonemataceae</taxon>
        <taxon>Skeletonema</taxon>
        <taxon>Skeletonema marinoi-dohrnii complex</taxon>
    </lineage>
</organism>
<dbReference type="CDD" id="cd10527">
    <property type="entry name" value="SET_LSMT"/>
    <property type="match status" value="1"/>
</dbReference>
<dbReference type="Pfam" id="PF00856">
    <property type="entry name" value="SET"/>
    <property type="match status" value="1"/>
</dbReference>
<keyword evidence="3" id="KW-0808">Transferase</keyword>
<dbReference type="EC" id="2.1.1.-" evidence="3"/>
<keyword evidence="3" id="KW-0489">Methyltransferase</keyword>
<dbReference type="SUPFAM" id="SSF82199">
    <property type="entry name" value="SET domain"/>
    <property type="match status" value="1"/>
</dbReference>
<evidence type="ECO:0000313" key="3">
    <source>
        <dbReference type="EMBL" id="KAK1736948.1"/>
    </source>
</evidence>
<dbReference type="GO" id="GO:0016279">
    <property type="term" value="F:protein-lysine N-methyltransferase activity"/>
    <property type="evidence" value="ECO:0007669"/>
    <property type="project" value="TreeGrafter"/>
</dbReference>
<dbReference type="PANTHER" id="PTHR13271:SF143">
    <property type="entry name" value="SET DOMAIN-CONTAINING PROTEIN"/>
    <property type="match status" value="1"/>
</dbReference>
<dbReference type="InterPro" id="IPR046341">
    <property type="entry name" value="SET_dom_sf"/>
</dbReference>
<dbReference type="AlphaFoldDB" id="A0AAD9D8U7"/>
<protein>
    <submittedName>
        <fullName evidence="3">SET domain-containing protein</fullName>
        <ecNumber evidence="3">2.1.1.-</ecNumber>
    </submittedName>
</protein>
<feature type="compositionally biased region" description="Basic and acidic residues" evidence="1">
    <location>
        <begin position="1"/>
        <end position="21"/>
    </location>
</feature>
<feature type="region of interest" description="Disordered" evidence="1">
    <location>
        <begin position="1"/>
        <end position="27"/>
    </location>
</feature>
<dbReference type="InterPro" id="IPR001214">
    <property type="entry name" value="SET_dom"/>
</dbReference>
<accession>A0AAD9D8U7</accession>
<dbReference type="Gene3D" id="3.90.1410.10">
    <property type="entry name" value="set domain protein methyltransferase, domain 1"/>
    <property type="match status" value="1"/>
</dbReference>
<dbReference type="GO" id="GO:0032259">
    <property type="term" value="P:methylation"/>
    <property type="evidence" value="ECO:0007669"/>
    <property type="project" value="UniProtKB-KW"/>
</dbReference>
<evidence type="ECO:0000256" key="1">
    <source>
        <dbReference type="SAM" id="MobiDB-lite"/>
    </source>
</evidence>
<keyword evidence="4" id="KW-1185">Reference proteome</keyword>
<evidence type="ECO:0000313" key="4">
    <source>
        <dbReference type="Proteomes" id="UP001224775"/>
    </source>
</evidence>
<reference evidence="3" key="1">
    <citation type="submission" date="2023-06" db="EMBL/GenBank/DDBJ databases">
        <title>Survivors Of The Sea: Transcriptome response of Skeletonema marinoi to long-term dormancy.</title>
        <authorList>
            <person name="Pinder M.I.M."/>
            <person name="Kourtchenko O."/>
            <person name="Robertson E.K."/>
            <person name="Larsson T."/>
            <person name="Maumus F."/>
            <person name="Osuna-Cruz C.M."/>
            <person name="Vancaester E."/>
            <person name="Stenow R."/>
            <person name="Vandepoele K."/>
            <person name="Ploug H."/>
            <person name="Bruchert V."/>
            <person name="Godhe A."/>
            <person name="Topel M."/>
        </authorList>
    </citation>
    <scope>NUCLEOTIDE SEQUENCE</scope>
    <source>
        <strain evidence="3">R05AC</strain>
    </source>
</reference>
<dbReference type="PANTHER" id="PTHR13271">
    <property type="entry name" value="UNCHARACTERIZED PUTATIVE METHYLTRANSFERASE"/>
    <property type="match status" value="1"/>
</dbReference>
<gene>
    <name evidence="3" type="ORF">QTG54_012393</name>
</gene>
<dbReference type="EMBL" id="JATAAI010000027">
    <property type="protein sequence ID" value="KAK1736948.1"/>
    <property type="molecule type" value="Genomic_DNA"/>
</dbReference>
<proteinExistence type="predicted"/>
<comment type="caution">
    <text evidence="3">The sequence shown here is derived from an EMBL/GenBank/DDBJ whole genome shotgun (WGS) entry which is preliminary data.</text>
</comment>
<sequence>MVKNKSTESKKQQSKRAKLDPNEQPTLTEDEKRVILIQYQKQHESDSTDTLLEEYLKFMKIKINEKNTVECAAPSKMIDEMWHAHIFSTKEYQQFCERNNNGVFIHHDPSMTDVPARYRITWMRYVECFKSEPKDRAVWPMYEVEEEEYDEYGDYDDYAASFAVNSKTLIFIAVYVASFNDLLIFIKLKLCVQKAINTILQEIGAPQENRSANGAISSPYTVISTRRKQGRTRDPFYPFLLNPPNATTMRTHDIGIFCRTHGRCIGWAHTTIVMNKQLFRIMHLLGSLHLLTIAAAAAASETVANDAQDVLITDMLNWLRANGSFINDKLQIRRIDPDDPTSPRGIFALESLEEGETVCNIPWELMITPSENLDSYLELPESERLDCGTINAVIKEISKSESDMTPYGKYLLSQPRAYTVGFWSEEGQKLFWEMTADEKLPPIWIEDLLEEWEEYCDGDGENDDHVHAVMLVKTRADYQYLVPFYDMMNHNNGKTNVAHKYDPYKGDPIDKTGYEIVTSKPILAGEELFNSYNHCSICQHYYDWFGTPEMFLHFGFVEGYPQRWLFDFARVKFDLDWKDGDEGTGEVVVNFLVPPSKKGMDLLKKELDRLDKFGQKREQSNEEVPENELKSLWEYYDALYDALRYALESNATLVDDVWSMGDGWWVKDGTLKAEDVGEHCVRQWKENGNDEL</sequence>
<dbReference type="Proteomes" id="UP001224775">
    <property type="component" value="Unassembled WGS sequence"/>
</dbReference>